<evidence type="ECO:0000313" key="1">
    <source>
        <dbReference type="EMBL" id="JAE15059.1"/>
    </source>
</evidence>
<reference evidence="1" key="1">
    <citation type="submission" date="2014-09" db="EMBL/GenBank/DDBJ databases">
        <authorList>
            <person name="Magalhaes I.L.F."/>
            <person name="Oliveira U."/>
            <person name="Santos F.R."/>
            <person name="Vidigal T.H.D.A."/>
            <person name="Brescovit A.D."/>
            <person name="Santos A.J."/>
        </authorList>
    </citation>
    <scope>NUCLEOTIDE SEQUENCE</scope>
    <source>
        <tissue evidence="1">Shoot tissue taken approximately 20 cm above the soil surface</tissue>
    </source>
</reference>
<proteinExistence type="predicted"/>
<sequence length="19" mass="2217">MRNCLIVFFNKSNCLIVDS</sequence>
<accession>A0A0A9FUX6</accession>
<organism evidence="1">
    <name type="scientific">Arundo donax</name>
    <name type="common">Giant reed</name>
    <name type="synonym">Donax arundinaceus</name>
    <dbReference type="NCBI Taxonomy" id="35708"/>
    <lineage>
        <taxon>Eukaryota</taxon>
        <taxon>Viridiplantae</taxon>
        <taxon>Streptophyta</taxon>
        <taxon>Embryophyta</taxon>
        <taxon>Tracheophyta</taxon>
        <taxon>Spermatophyta</taxon>
        <taxon>Magnoliopsida</taxon>
        <taxon>Liliopsida</taxon>
        <taxon>Poales</taxon>
        <taxon>Poaceae</taxon>
        <taxon>PACMAD clade</taxon>
        <taxon>Arundinoideae</taxon>
        <taxon>Arundineae</taxon>
        <taxon>Arundo</taxon>
    </lineage>
</organism>
<protein>
    <submittedName>
        <fullName evidence="1">Uncharacterized protein</fullName>
    </submittedName>
</protein>
<dbReference type="EMBL" id="GBRH01182837">
    <property type="protein sequence ID" value="JAE15059.1"/>
    <property type="molecule type" value="Transcribed_RNA"/>
</dbReference>
<dbReference type="AlphaFoldDB" id="A0A0A9FUX6"/>
<reference evidence="1" key="2">
    <citation type="journal article" date="2015" name="Data Brief">
        <title>Shoot transcriptome of the giant reed, Arundo donax.</title>
        <authorList>
            <person name="Barrero R.A."/>
            <person name="Guerrero F.D."/>
            <person name="Moolhuijzen P."/>
            <person name="Goolsby J.A."/>
            <person name="Tidwell J."/>
            <person name="Bellgard S.E."/>
            <person name="Bellgard M.I."/>
        </authorList>
    </citation>
    <scope>NUCLEOTIDE SEQUENCE</scope>
    <source>
        <tissue evidence="1">Shoot tissue taken approximately 20 cm above the soil surface</tissue>
    </source>
</reference>
<name>A0A0A9FUX6_ARUDO</name>